<dbReference type="Proteomes" id="UP000787625">
    <property type="component" value="Unassembled WGS sequence"/>
</dbReference>
<accession>A0A9D2UHF0</accession>
<keyword evidence="1" id="KW-0812">Transmembrane</keyword>
<evidence type="ECO:0000313" key="3">
    <source>
        <dbReference type="EMBL" id="HJD52489.1"/>
    </source>
</evidence>
<dbReference type="PIRSF" id="PIRSF006162">
    <property type="entry name" value="PgpA"/>
    <property type="match status" value="1"/>
</dbReference>
<gene>
    <name evidence="3" type="ORF">IAA93_02010</name>
</gene>
<feature type="domain" description="YutG/PgpA" evidence="2">
    <location>
        <begin position="15"/>
        <end position="155"/>
    </location>
</feature>
<dbReference type="CDD" id="cd06971">
    <property type="entry name" value="PgpA"/>
    <property type="match status" value="1"/>
</dbReference>
<name>A0A9D2UHF0_9BACT</name>
<evidence type="ECO:0000256" key="1">
    <source>
        <dbReference type="SAM" id="Phobius"/>
    </source>
</evidence>
<keyword evidence="1" id="KW-1133">Transmembrane helix</keyword>
<proteinExistence type="predicted"/>
<reference evidence="3" key="2">
    <citation type="submission" date="2021-04" db="EMBL/GenBank/DDBJ databases">
        <authorList>
            <person name="Gilroy R."/>
        </authorList>
    </citation>
    <scope>NUCLEOTIDE SEQUENCE</scope>
    <source>
        <strain evidence="3">MalCec1-1739</strain>
    </source>
</reference>
<protein>
    <submittedName>
        <fullName evidence="3">Phosphatidylglycerophosphatase A</fullName>
    </submittedName>
</protein>
<dbReference type="GO" id="GO:0006629">
    <property type="term" value="P:lipid metabolic process"/>
    <property type="evidence" value="ECO:0007669"/>
    <property type="project" value="InterPro"/>
</dbReference>
<sequence>MADKAGAGLWAHKLIGTTFGAGYCPVAPGTAGAAVALGVWLVLSAFMPLCDVQVVVTLLTLAFFILGTWSSGVLEGVWGKDPSRVVVDETVGTWIALMAVPTDDWWYAVAAFVLFRFFDIVKPLGVRRMEALGGGFGIMMDDVLAGIYSAAVLVVIGLFV</sequence>
<dbReference type="AlphaFoldDB" id="A0A9D2UHF0"/>
<dbReference type="SUPFAM" id="SSF101307">
    <property type="entry name" value="YutG-like"/>
    <property type="match status" value="1"/>
</dbReference>
<dbReference type="Pfam" id="PF04608">
    <property type="entry name" value="PgpA"/>
    <property type="match status" value="1"/>
</dbReference>
<dbReference type="PANTHER" id="PTHR36305:SF1">
    <property type="entry name" value="PHOSPHATIDYLGLYCEROPHOSPHATASE A"/>
    <property type="match status" value="1"/>
</dbReference>
<reference evidence="3" key="1">
    <citation type="journal article" date="2021" name="PeerJ">
        <title>Extensive microbial diversity within the chicken gut microbiome revealed by metagenomics and culture.</title>
        <authorList>
            <person name="Gilroy R."/>
            <person name="Ravi A."/>
            <person name="Getino M."/>
            <person name="Pursley I."/>
            <person name="Horton D.L."/>
            <person name="Alikhan N.F."/>
            <person name="Baker D."/>
            <person name="Gharbi K."/>
            <person name="Hall N."/>
            <person name="Watson M."/>
            <person name="Adriaenssens E.M."/>
            <person name="Foster-Nyarko E."/>
            <person name="Jarju S."/>
            <person name="Secka A."/>
            <person name="Antonio M."/>
            <person name="Oren A."/>
            <person name="Chaudhuri R.R."/>
            <person name="La Ragione R."/>
            <person name="Hildebrand F."/>
            <person name="Pallen M.J."/>
        </authorList>
    </citation>
    <scope>NUCLEOTIDE SEQUENCE</scope>
    <source>
        <strain evidence="3">MalCec1-1739</strain>
    </source>
</reference>
<dbReference type="InterPro" id="IPR026037">
    <property type="entry name" value="PgpA"/>
</dbReference>
<organism evidence="3 4">
    <name type="scientific">Candidatus Avibacteroides avistercoris</name>
    <dbReference type="NCBI Taxonomy" id="2840690"/>
    <lineage>
        <taxon>Bacteria</taxon>
        <taxon>Pseudomonadati</taxon>
        <taxon>Bacteroidota</taxon>
        <taxon>Bacteroidia</taxon>
        <taxon>Bacteroidales</taxon>
        <taxon>Bacteroidaceae</taxon>
        <taxon>Bacteroidaceae incertae sedis</taxon>
        <taxon>Candidatus Avibacteroides</taxon>
    </lineage>
</organism>
<keyword evidence="1" id="KW-0472">Membrane</keyword>
<feature type="transmembrane region" description="Helical" evidence="1">
    <location>
        <begin position="20"/>
        <end position="43"/>
    </location>
</feature>
<dbReference type="GO" id="GO:0008962">
    <property type="term" value="F:phosphatidylglycerophosphatase activity"/>
    <property type="evidence" value="ECO:0007669"/>
    <property type="project" value="InterPro"/>
</dbReference>
<comment type="caution">
    <text evidence="3">The sequence shown here is derived from an EMBL/GenBank/DDBJ whole genome shotgun (WGS) entry which is preliminary data.</text>
</comment>
<feature type="transmembrane region" description="Helical" evidence="1">
    <location>
        <begin position="136"/>
        <end position="159"/>
    </location>
</feature>
<evidence type="ECO:0000313" key="4">
    <source>
        <dbReference type="Proteomes" id="UP000787625"/>
    </source>
</evidence>
<dbReference type="EMBL" id="DWUP01000038">
    <property type="protein sequence ID" value="HJD52489.1"/>
    <property type="molecule type" value="Genomic_DNA"/>
</dbReference>
<feature type="transmembrane region" description="Helical" evidence="1">
    <location>
        <begin position="105"/>
        <end position="124"/>
    </location>
</feature>
<feature type="transmembrane region" description="Helical" evidence="1">
    <location>
        <begin position="55"/>
        <end position="74"/>
    </location>
</feature>
<evidence type="ECO:0000259" key="2">
    <source>
        <dbReference type="Pfam" id="PF04608"/>
    </source>
</evidence>
<dbReference type="InterPro" id="IPR007686">
    <property type="entry name" value="YutG/PgpA"/>
</dbReference>
<dbReference type="PANTHER" id="PTHR36305">
    <property type="entry name" value="PHOSPHATIDYLGLYCEROPHOSPHATASE A"/>
    <property type="match status" value="1"/>
</dbReference>
<dbReference type="InterPro" id="IPR036681">
    <property type="entry name" value="PgpA-like_sf"/>
</dbReference>